<dbReference type="EMBL" id="CH991561">
    <property type="protein sequence ID" value="EDQ87107.1"/>
    <property type="molecule type" value="Genomic_DNA"/>
</dbReference>
<dbReference type="Proteomes" id="UP000001357">
    <property type="component" value="Unassembled WGS sequence"/>
</dbReference>
<feature type="region of interest" description="Disordered" evidence="11">
    <location>
        <begin position="1"/>
        <end position="21"/>
    </location>
</feature>
<evidence type="ECO:0000313" key="13">
    <source>
        <dbReference type="Proteomes" id="UP000001357"/>
    </source>
</evidence>
<feature type="compositionally biased region" description="Low complexity" evidence="11">
    <location>
        <begin position="703"/>
        <end position="714"/>
    </location>
</feature>
<keyword evidence="9" id="KW-0131">Cell cycle</keyword>
<dbReference type="GO" id="GO:0051301">
    <property type="term" value="P:cell division"/>
    <property type="evidence" value="ECO:0007669"/>
    <property type="project" value="UniProtKB-KW"/>
</dbReference>
<gene>
    <name evidence="12" type="ORF">MONBRDRAFT_27630</name>
</gene>
<evidence type="ECO:0000313" key="12">
    <source>
        <dbReference type="EMBL" id="EDQ87107.1"/>
    </source>
</evidence>
<dbReference type="GO" id="GO:0005819">
    <property type="term" value="C:spindle"/>
    <property type="evidence" value="ECO:0000318"/>
    <property type="project" value="GO_Central"/>
</dbReference>
<evidence type="ECO:0000256" key="7">
    <source>
        <dbReference type="ARBA" id="ARBA00023054"/>
    </source>
</evidence>
<feature type="region of interest" description="Disordered" evidence="11">
    <location>
        <begin position="688"/>
        <end position="724"/>
    </location>
</feature>
<evidence type="ECO:0000256" key="9">
    <source>
        <dbReference type="ARBA" id="ARBA00023306"/>
    </source>
</evidence>
<feature type="compositionally biased region" description="Low complexity" evidence="11">
    <location>
        <begin position="352"/>
        <end position="363"/>
    </location>
</feature>
<name>A9V5U9_MONBE</name>
<evidence type="ECO:0000256" key="10">
    <source>
        <dbReference type="ARBA" id="ARBA00030722"/>
    </source>
</evidence>
<evidence type="ECO:0000256" key="3">
    <source>
        <dbReference type="ARBA" id="ARBA00018313"/>
    </source>
</evidence>
<dbReference type="GeneID" id="5893382"/>
<dbReference type="GO" id="GO:0005814">
    <property type="term" value="C:centriole"/>
    <property type="evidence" value="ECO:0000318"/>
    <property type="project" value="GO_Central"/>
</dbReference>
<dbReference type="GO" id="GO:0046599">
    <property type="term" value="P:regulation of centriole replication"/>
    <property type="evidence" value="ECO:0000318"/>
    <property type="project" value="GO_Central"/>
</dbReference>
<proteinExistence type="predicted"/>
<protein>
    <recommendedName>
        <fullName evidence="3">Spindle and centriole-associated protein 1</fullName>
    </recommendedName>
    <alternativeName>
        <fullName evidence="10">Coiled-coil domain-containing protein 52</fullName>
    </alternativeName>
</protein>
<feature type="region of interest" description="Disordered" evidence="11">
    <location>
        <begin position="274"/>
        <end position="294"/>
    </location>
</feature>
<sequence>MQRRRGTRQPKPAWDDTVHDLSEHKLSSAALRRRKEAHASRHANQAKQLLQAQRRRNLAQPQTPPQPHTPTTGVFRLLKAFRMHGARGVLTHIPSLLSSPRDACDRCLFPRAALPRRRFVLPPNHAGQAPLRRTLRPGLEAFEDDDNDVHGHDDDDDDLDYGAEDNYVYTADLLQSPHNRRPRGGQPVLAARAYRTVVPGTANSSFEETHAAHNDTAAQRQYGYHAPGGASASPSERAVDWEHYAQVVSDARERRAEQESQLLSSLERVQAWAEKSADQIQEPNSPSRLTSATLQQQQAELAAQTQAQDAAKALVAQLVSERVDQLETRLRQALQPGTESPRSTQAPASDPLGATTTLAAGTGPSNGTPSHNRTDVPGTQLHGPMLAILEFMDRLVDGTAQLSTTQAQLGAQQERTAERLNSLEHAQQATDARLEQQHEVLTTLEASLRAHGDAREQAEQAAQDQFGSVNRQLEYVNYSSNLARPSPSWVKRPIGLPVLTRIGPRVPRQILELLNSTLALTNGSHRASHAVPMASAAPTPAVSAPVPMAPGLAAGGGEAGPPRIAPGPGAVRAASLSGGQPLPTMQSLSEPQYLPPEFQLQPEPLYVPLHHAAPTNQGNQAWWLATTAAPAGMPVAAAPYKVQSAPLARAEVPTAPSGEYTSPLPAALRSASALTGLSASQLVGSQRQVSSASHTASPQLRRATASVTTAATTGTGPGVGDDPHQDRLEAILARLRASGRELAASTHFGANFG</sequence>
<evidence type="ECO:0000256" key="5">
    <source>
        <dbReference type="ARBA" id="ARBA00022618"/>
    </source>
</evidence>
<feature type="region of interest" description="Disordered" evidence="11">
    <location>
        <begin position="29"/>
        <end position="48"/>
    </location>
</feature>
<dbReference type="KEGG" id="mbr:MONBRDRAFT_27630"/>
<dbReference type="InParanoid" id="A9V5U9"/>
<evidence type="ECO:0000256" key="8">
    <source>
        <dbReference type="ARBA" id="ARBA00023212"/>
    </source>
</evidence>
<keyword evidence="8" id="KW-0206">Cytoskeleton</keyword>
<keyword evidence="7" id="KW-0175">Coiled coil</keyword>
<evidence type="ECO:0000256" key="11">
    <source>
        <dbReference type="SAM" id="MobiDB-lite"/>
    </source>
</evidence>
<evidence type="ECO:0000256" key="2">
    <source>
        <dbReference type="ARBA" id="ARBA00004186"/>
    </source>
</evidence>
<accession>A9V5U9</accession>
<dbReference type="GO" id="GO:0090307">
    <property type="term" value="P:mitotic spindle assembly"/>
    <property type="evidence" value="ECO:0000318"/>
    <property type="project" value="GO_Central"/>
</dbReference>
<organism evidence="12 13">
    <name type="scientific">Monosiga brevicollis</name>
    <name type="common">Choanoflagellate</name>
    <dbReference type="NCBI Taxonomy" id="81824"/>
    <lineage>
        <taxon>Eukaryota</taxon>
        <taxon>Choanoflagellata</taxon>
        <taxon>Craspedida</taxon>
        <taxon>Salpingoecidae</taxon>
        <taxon>Monosiga</taxon>
    </lineage>
</organism>
<evidence type="ECO:0000256" key="6">
    <source>
        <dbReference type="ARBA" id="ARBA00022776"/>
    </source>
</evidence>
<comment type="subcellular location">
    <subcellularLocation>
        <location evidence="1">Cytoplasm</location>
        <location evidence="1">Cytoskeleton</location>
        <location evidence="1">Microtubule organizing center</location>
        <location evidence="1">Centrosome</location>
        <location evidence="1">Centriole</location>
    </subcellularLocation>
    <subcellularLocation>
        <location evidence="2">Cytoplasm</location>
        <location evidence="2">Cytoskeleton</location>
        <location evidence="2">Spindle</location>
    </subcellularLocation>
</comment>
<keyword evidence="5" id="KW-0132">Cell division</keyword>
<feature type="compositionally biased region" description="Polar residues" evidence="11">
    <location>
        <begin position="335"/>
        <end position="347"/>
    </location>
</feature>
<dbReference type="RefSeq" id="XP_001748050.1">
    <property type="nucleotide sequence ID" value="XM_001747998.1"/>
</dbReference>
<reference evidence="12 13" key="1">
    <citation type="journal article" date="2008" name="Nature">
        <title>The genome of the choanoflagellate Monosiga brevicollis and the origin of metazoans.</title>
        <authorList>
            <consortium name="JGI Sequencing"/>
            <person name="King N."/>
            <person name="Westbrook M.J."/>
            <person name="Young S.L."/>
            <person name="Kuo A."/>
            <person name="Abedin M."/>
            <person name="Chapman J."/>
            <person name="Fairclough S."/>
            <person name="Hellsten U."/>
            <person name="Isogai Y."/>
            <person name="Letunic I."/>
            <person name="Marr M."/>
            <person name="Pincus D."/>
            <person name="Putnam N."/>
            <person name="Rokas A."/>
            <person name="Wright K.J."/>
            <person name="Zuzow R."/>
            <person name="Dirks W."/>
            <person name="Good M."/>
            <person name="Goodstein D."/>
            <person name="Lemons D."/>
            <person name="Li W."/>
            <person name="Lyons J.B."/>
            <person name="Morris A."/>
            <person name="Nichols S."/>
            <person name="Richter D.J."/>
            <person name="Salamov A."/>
            <person name="Bork P."/>
            <person name="Lim W.A."/>
            <person name="Manning G."/>
            <person name="Miller W.T."/>
            <person name="McGinnis W."/>
            <person name="Shapiro H."/>
            <person name="Tjian R."/>
            <person name="Grigoriev I.V."/>
            <person name="Rokhsar D."/>
        </authorList>
    </citation>
    <scope>NUCLEOTIDE SEQUENCE [LARGE SCALE GENOMIC DNA]</scope>
    <source>
        <strain evidence="13">MX1 / ATCC 50154</strain>
    </source>
</reference>
<evidence type="ECO:0000256" key="1">
    <source>
        <dbReference type="ARBA" id="ARBA00004114"/>
    </source>
</evidence>
<dbReference type="AlphaFoldDB" id="A9V5U9"/>
<feature type="compositionally biased region" description="Polar residues" evidence="11">
    <location>
        <begin position="278"/>
        <end position="288"/>
    </location>
</feature>
<dbReference type="GO" id="GO:0005813">
    <property type="term" value="C:centrosome"/>
    <property type="evidence" value="ECO:0000318"/>
    <property type="project" value="GO_Central"/>
</dbReference>
<evidence type="ECO:0000256" key="4">
    <source>
        <dbReference type="ARBA" id="ARBA00022490"/>
    </source>
</evidence>
<dbReference type="PANTHER" id="PTHR31167:SF3">
    <property type="entry name" value="SPINDLE AND CENTRIOLE-ASSOCIATED PROTEIN 1"/>
    <property type="match status" value="1"/>
</dbReference>
<feature type="region of interest" description="Disordered" evidence="11">
    <location>
        <begin position="333"/>
        <end position="380"/>
    </location>
</feature>
<keyword evidence="4" id="KW-0963">Cytoplasm</keyword>
<dbReference type="Pfam" id="PF15678">
    <property type="entry name" value="SPICE"/>
    <property type="match status" value="1"/>
</dbReference>
<feature type="compositionally biased region" description="Polar residues" evidence="11">
    <location>
        <begin position="688"/>
        <end position="698"/>
    </location>
</feature>
<dbReference type="PANTHER" id="PTHR31167">
    <property type="entry name" value="SPINDLE AND CENTRIOLE ASSOCIATED PROTEIN 1 SPICE1"/>
    <property type="match status" value="1"/>
</dbReference>
<dbReference type="GO" id="GO:0051310">
    <property type="term" value="P:metaphase chromosome alignment"/>
    <property type="evidence" value="ECO:0000318"/>
    <property type="project" value="GO_Central"/>
</dbReference>
<keyword evidence="6" id="KW-0498">Mitosis</keyword>
<dbReference type="InterPro" id="IPR031387">
    <property type="entry name" value="SPICE1"/>
</dbReference>
<keyword evidence="13" id="KW-1185">Reference proteome</keyword>